<dbReference type="Proteomes" id="UP000624041">
    <property type="component" value="Unassembled WGS sequence"/>
</dbReference>
<evidence type="ECO:0000256" key="2">
    <source>
        <dbReference type="ARBA" id="ARBA00022475"/>
    </source>
</evidence>
<feature type="transmembrane region" description="Helical" evidence="6">
    <location>
        <begin position="130"/>
        <end position="147"/>
    </location>
</feature>
<dbReference type="Pfam" id="PF06081">
    <property type="entry name" value="ArAE_1"/>
    <property type="match status" value="1"/>
</dbReference>
<evidence type="ECO:0000256" key="3">
    <source>
        <dbReference type="ARBA" id="ARBA00022692"/>
    </source>
</evidence>
<proteinExistence type="predicted"/>
<sequence length="349" mass="39695">MEFNIGPRMLKTGIAVTLTLVITSMLQLELELVAAIAAVLAMQPSIMRSFTYFKEVVIANSVAVIFSLIGIFLLGNHPLSVGAVVIISIAINVRLGLNKTVSLTVLTIITIMLQSAEGINVPFIINRVSLVVIGVVSAFIVNALVFPPNHQKLLFNRIQDAVDQTLFLLRVIPNKTMSVPTLKTEDREIEKKITKIKDYFDILVEERSRLFIRNKIHFLRSIVIYKHMIRVLEKQYTLITQLEKNIEEIEAMSSGKSHVIKKLINEITNYSENIFLLYQNKIVLDRDLQRETKNAMRLTINNLIEELQGSGFDKWTYVFPVANSLIELFAELDKLEKFVRKKENQPIDA</sequence>
<accession>A0A918D053</accession>
<evidence type="ECO:0000313" key="8">
    <source>
        <dbReference type="Proteomes" id="UP000624041"/>
    </source>
</evidence>
<reference evidence="7" key="2">
    <citation type="submission" date="2020-09" db="EMBL/GenBank/DDBJ databases">
        <authorList>
            <person name="Sun Q."/>
            <person name="Ohkuma M."/>
        </authorList>
    </citation>
    <scope>NUCLEOTIDE SEQUENCE</scope>
    <source>
        <strain evidence="7">JCM 17251</strain>
    </source>
</reference>
<evidence type="ECO:0000256" key="6">
    <source>
        <dbReference type="SAM" id="Phobius"/>
    </source>
</evidence>
<dbReference type="PANTHER" id="PTHR40064">
    <property type="entry name" value="MEMBRANE PROTEIN-RELATED"/>
    <property type="match status" value="1"/>
</dbReference>
<keyword evidence="3 6" id="KW-0812">Transmembrane</keyword>
<keyword evidence="4 6" id="KW-1133">Transmembrane helix</keyword>
<evidence type="ECO:0000256" key="1">
    <source>
        <dbReference type="ARBA" id="ARBA00004651"/>
    </source>
</evidence>
<dbReference type="AlphaFoldDB" id="A0A918D053"/>
<dbReference type="GO" id="GO:0005886">
    <property type="term" value="C:plasma membrane"/>
    <property type="evidence" value="ECO:0007669"/>
    <property type="project" value="UniProtKB-SubCell"/>
</dbReference>
<feature type="transmembrane region" description="Helical" evidence="6">
    <location>
        <begin position="12"/>
        <end position="40"/>
    </location>
</feature>
<dbReference type="InterPro" id="IPR010343">
    <property type="entry name" value="ArAE_1"/>
</dbReference>
<keyword evidence="5 6" id="KW-0472">Membrane</keyword>
<evidence type="ECO:0000256" key="5">
    <source>
        <dbReference type="ARBA" id="ARBA00023136"/>
    </source>
</evidence>
<dbReference type="InterPro" id="IPR052984">
    <property type="entry name" value="UPF0421"/>
</dbReference>
<comment type="caution">
    <text evidence="7">The sequence shown here is derived from an EMBL/GenBank/DDBJ whole genome shotgun (WGS) entry which is preliminary data.</text>
</comment>
<comment type="subcellular location">
    <subcellularLocation>
        <location evidence="1">Cell membrane</location>
        <topology evidence="1">Multi-pass membrane protein</topology>
    </subcellularLocation>
</comment>
<protein>
    <submittedName>
        <fullName evidence="7">Membrane protein</fullName>
    </submittedName>
</protein>
<dbReference type="PANTHER" id="PTHR40064:SF1">
    <property type="entry name" value="MEMBRANE PROTEIN"/>
    <property type="match status" value="1"/>
</dbReference>
<keyword evidence="8" id="KW-1185">Reference proteome</keyword>
<dbReference type="EMBL" id="BMOS01000005">
    <property type="protein sequence ID" value="GGN53749.1"/>
    <property type="molecule type" value="Genomic_DNA"/>
</dbReference>
<feature type="transmembrane region" description="Helical" evidence="6">
    <location>
        <begin position="52"/>
        <end position="73"/>
    </location>
</feature>
<keyword evidence="2" id="KW-1003">Cell membrane</keyword>
<evidence type="ECO:0000313" key="7">
    <source>
        <dbReference type="EMBL" id="GGN53749.1"/>
    </source>
</evidence>
<evidence type="ECO:0000256" key="4">
    <source>
        <dbReference type="ARBA" id="ARBA00022989"/>
    </source>
</evidence>
<name>A0A918D053_9BACI</name>
<gene>
    <name evidence="7" type="ORF">GCM10007971_10620</name>
</gene>
<dbReference type="RefSeq" id="WP_188856318.1">
    <property type="nucleotide sequence ID" value="NZ_BMOS01000005.1"/>
</dbReference>
<organism evidence="7 8">
    <name type="scientific">Oceanobacillus indicireducens</name>
    <dbReference type="NCBI Taxonomy" id="1004261"/>
    <lineage>
        <taxon>Bacteria</taxon>
        <taxon>Bacillati</taxon>
        <taxon>Bacillota</taxon>
        <taxon>Bacilli</taxon>
        <taxon>Bacillales</taxon>
        <taxon>Bacillaceae</taxon>
        <taxon>Oceanobacillus</taxon>
    </lineage>
</organism>
<reference evidence="7" key="1">
    <citation type="journal article" date="2014" name="Int. J. Syst. Evol. Microbiol.">
        <title>Complete genome sequence of Corynebacterium casei LMG S-19264T (=DSM 44701T), isolated from a smear-ripened cheese.</title>
        <authorList>
            <consortium name="US DOE Joint Genome Institute (JGI-PGF)"/>
            <person name="Walter F."/>
            <person name="Albersmeier A."/>
            <person name="Kalinowski J."/>
            <person name="Ruckert C."/>
        </authorList>
    </citation>
    <scope>NUCLEOTIDE SEQUENCE</scope>
    <source>
        <strain evidence="7">JCM 17251</strain>
    </source>
</reference>